<dbReference type="InterPro" id="IPR014716">
    <property type="entry name" value="Fibrinogen_a/b/g_C_1"/>
</dbReference>
<keyword evidence="5" id="KW-1015">Disulfide bond</keyword>
<keyword evidence="2" id="KW-0964">Secreted</keyword>
<dbReference type="PANTHER" id="PTHR47221">
    <property type="entry name" value="FIBRINOGEN ALPHA CHAIN"/>
    <property type="match status" value="1"/>
</dbReference>
<reference evidence="9" key="1">
    <citation type="journal article" date="2012" name="Nature">
        <title>The oyster genome reveals stress adaptation and complexity of shell formation.</title>
        <authorList>
            <person name="Zhang G."/>
            <person name="Fang X."/>
            <person name="Guo X."/>
            <person name="Li L."/>
            <person name="Luo R."/>
            <person name="Xu F."/>
            <person name="Yang P."/>
            <person name="Zhang L."/>
            <person name="Wang X."/>
            <person name="Qi H."/>
            <person name="Xiong Z."/>
            <person name="Que H."/>
            <person name="Xie Y."/>
            <person name="Holland P.W."/>
            <person name="Paps J."/>
            <person name="Zhu Y."/>
            <person name="Wu F."/>
            <person name="Chen Y."/>
            <person name="Wang J."/>
            <person name="Peng C."/>
            <person name="Meng J."/>
            <person name="Yang L."/>
            <person name="Liu J."/>
            <person name="Wen B."/>
            <person name="Zhang N."/>
            <person name="Huang Z."/>
            <person name="Zhu Q."/>
            <person name="Feng Y."/>
            <person name="Mount A."/>
            <person name="Hedgecock D."/>
            <person name="Xu Z."/>
            <person name="Liu Y."/>
            <person name="Domazet-Loso T."/>
            <person name="Du Y."/>
            <person name="Sun X."/>
            <person name="Zhang S."/>
            <person name="Liu B."/>
            <person name="Cheng P."/>
            <person name="Jiang X."/>
            <person name="Li J."/>
            <person name="Fan D."/>
            <person name="Wang W."/>
            <person name="Fu W."/>
            <person name="Wang T."/>
            <person name="Wang B."/>
            <person name="Zhang J."/>
            <person name="Peng Z."/>
            <person name="Li Y."/>
            <person name="Li N."/>
            <person name="Wang J."/>
            <person name="Chen M."/>
            <person name="He Y."/>
            <person name="Tan F."/>
            <person name="Song X."/>
            <person name="Zheng Q."/>
            <person name="Huang R."/>
            <person name="Yang H."/>
            <person name="Du X."/>
            <person name="Chen L."/>
            <person name="Yang M."/>
            <person name="Gaffney P.M."/>
            <person name="Wang S."/>
            <person name="Luo L."/>
            <person name="She Z."/>
            <person name="Ming Y."/>
            <person name="Huang W."/>
            <person name="Zhang S."/>
            <person name="Huang B."/>
            <person name="Zhang Y."/>
            <person name="Qu T."/>
            <person name="Ni P."/>
            <person name="Miao G."/>
            <person name="Wang J."/>
            <person name="Wang Q."/>
            <person name="Steinberg C.E."/>
            <person name="Wang H."/>
            <person name="Li N."/>
            <person name="Qian L."/>
            <person name="Zhang G."/>
            <person name="Li Y."/>
            <person name="Yang H."/>
            <person name="Liu X."/>
            <person name="Wang J."/>
            <person name="Yin Y."/>
            <person name="Wang J."/>
        </authorList>
    </citation>
    <scope>NUCLEOTIDE SEQUENCE [LARGE SCALE GENOMIC DNA]</scope>
    <source>
        <strain evidence="9">05x7-T-G4-1.051#20</strain>
    </source>
</reference>
<evidence type="ECO:0000256" key="6">
    <source>
        <dbReference type="ARBA" id="ARBA00023180"/>
    </source>
</evidence>
<proteinExistence type="predicted"/>
<keyword evidence="6" id="KW-0325">Glycoprotein</keyword>
<evidence type="ECO:0000256" key="1">
    <source>
        <dbReference type="ARBA" id="ARBA00004613"/>
    </source>
</evidence>
<dbReference type="HOGENOM" id="CLU_038628_1_0_1"/>
<evidence type="ECO:0000256" key="4">
    <source>
        <dbReference type="ARBA" id="ARBA00023054"/>
    </source>
</evidence>
<dbReference type="PROSITE" id="PS00514">
    <property type="entry name" value="FIBRINOGEN_C_1"/>
    <property type="match status" value="1"/>
</dbReference>
<name>K1QZU9_MAGGI</name>
<protein>
    <submittedName>
        <fullName evidence="9">Fibrinogen C domain-containing protein 1</fullName>
    </submittedName>
</protein>
<evidence type="ECO:0000256" key="2">
    <source>
        <dbReference type="ARBA" id="ARBA00022525"/>
    </source>
</evidence>
<feature type="compositionally biased region" description="Polar residues" evidence="7">
    <location>
        <begin position="196"/>
        <end position="208"/>
    </location>
</feature>
<accession>K1QZU9</accession>
<evidence type="ECO:0000256" key="7">
    <source>
        <dbReference type="SAM" id="MobiDB-lite"/>
    </source>
</evidence>
<dbReference type="Pfam" id="PF00147">
    <property type="entry name" value="Fibrinogen_C"/>
    <property type="match status" value="1"/>
</dbReference>
<evidence type="ECO:0000313" key="9">
    <source>
        <dbReference type="EMBL" id="EKC39198.1"/>
    </source>
</evidence>
<dbReference type="SMART" id="SM00186">
    <property type="entry name" value="FBG"/>
    <property type="match status" value="1"/>
</dbReference>
<dbReference type="PANTHER" id="PTHR47221:SF6">
    <property type="entry name" value="FIBRINOGEN ALPHA CHAIN"/>
    <property type="match status" value="1"/>
</dbReference>
<dbReference type="FunFam" id="3.90.215.10:FF:000001">
    <property type="entry name" value="Tenascin isoform 1"/>
    <property type="match status" value="1"/>
</dbReference>
<feature type="signal peptide" evidence="8">
    <location>
        <begin position="1"/>
        <end position="18"/>
    </location>
</feature>
<evidence type="ECO:0000256" key="5">
    <source>
        <dbReference type="ARBA" id="ARBA00023157"/>
    </source>
</evidence>
<comment type="subcellular location">
    <subcellularLocation>
        <location evidence="1">Secreted</location>
    </subcellularLocation>
</comment>
<evidence type="ECO:0000256" key="8">
    <source>
        <dbReference type="SAM" id="SignalP"/>
    </source>
</evidence>
<feature type="chain" id="PRO_5043758239" evidence="8">
    <location>
        <begin position="19"/>
        <end position="442"/>
    </location>
</feature>
<dbReference type="InterPro" id="IPR002181">
    <property type="entry name" value="Fibrinogen_a/b/g_C_dom"/>
</dbReference>
<gene>
    <name evidence="9" type="ORF">CGI_10024602</name>
</gene>
<dbReference type="Gene3D" id="3.90.215.10">
    <property type="entry name" value="Gamma Fibrinogen, chain A, domain 1"/>
    <property type="match status" value="1"/>
</dbReference>
<feature type="region of interest" description="Disordered" evidence="7">
    <location>
        <begin position="194"/>
        <end position="219"/>
    </location>
</feature>
<dbReference type="InterPro" id="IPR037579">
    <property type="entry name" value="FIB_ANG-like"/>
</dbReference>
<dbReference type="InParanoid" id="K1QZU9"/>
<dbReference type="InterPro" id="IPR020837">
    <property type="entry name" value="Fibrinogen_CS"/>
</dbReference>
<evidence type="ECO:0000256" key="3">
    <source>
        <dbReference type="ARBA" id="ARBA00022729"/>
    </source>
</evidence>
<dbReference type="CDD" id="cd00087">
    <property type="entry name" value="FReD"/>
    <property type="match status" value="1"/>
</dbReference>
<keyword evidence="3 8" id="KW-0732">Signal</keyword>
<dbReference type="SUPFAM" id="SSF56496">
    <property type="entry name" value="Fibrinogen C-terminal domain-like"/>
    <property type="match status" value="1"/>
</dbReference>
<dbReference type="EMBL" id="JH816189">
    <property type="protein sequence ID" value="EKC39198.1"/>
    <property type="molecule type" value="Genomic_DNA"/>
</dbReference>
<sequence>MKFLYVLLILGIAASVEAVYKGYGKGYGKGGGGGGGNWGGYDMYGAAGAAGAAAAGVPVSAGTSLATAIGSIGTFGTAGPAYAGKLESREFHQYELRLCSCTKQKSSRNLLIMAKVQTLTEQSLQHQQEANEMKEQLKYGLANVEAMKNDQGRQQEKESTIDSNQLTVEDLSQHLLQQLDDLVSDKKLEGAENVHAISTSEEGRTNSAPRKPVRYASNGQSDPKDCYDYFLKGNSRNGVYKVRPYGTNRLVQVYCDMKNGGWTLIQKRQDGTTNFFRDWEDYKEGFGGVYGEHWLGNSLIHRLTNQDHYILRIEMMDWDKNKRFAEYTKFTVDHEDEGYKLHVGGYKGDAGDGMIKHNNQKFSTRDVDNDQVVKEFGGSCAKRFHAAWWYYKCYQSNLNGKYYRNGKVDDKKFDGVAWKPWTGANYSLKEVEMKIRPISKEN</sequence>
<dbReference type="InterPro" id="IPR036056">
    <property type="entry name" value="Fibrinogen-like_C"/>
</dbReference>
<dbReference type="AlphaFoldDB" id="K1QZU9"/>
<organism evidence="9">
    <name type="scientific">Magallana gigas</name>
    <name type="common">Pacific oyster</name>
    <name type="synonym">Crassostrea gigas</name>
    <dbReference type="NCBI Taxonomy" id="29159"/>
    <lineage>
        <taxon>Eukaryota</taxon>
        <taxon>Metazoa</taxon>
        <taxon>Spiralia</taxon>
        <taxon>Lophotrochozoa</taxon>
        <taxon>Mollusca</taxon>
        <taxon>Bivalvia</taxon>
        <taxon>Autobranchia</taxon>
        <taxon>Pteriomorphia</taxon>
        <taxon>Ostreida</taxon>
        <taxon>Ostreoidea</taxon>
        <taxon>Ostreidae</taxon>
        <taxon>Magallana</taxon>
    </lineage>
</organism>
<dbReference type="PROSITE" id="PS51406">
    <property type="entry name" value="FIBRINOGEN_C_2"/>
    <property type="match status" value="1"/>
</dbReference>
<keyword evidence="4" id="KW-0175">Coiled coil</keyword>
<dbReference type="GO" id="GO:0005576">
    <property type="term" value="C:extracellular region"/>
    <property type="evidence" value="ECO:0007669"/>
    <property type="project" value="UniProtKB-SubCell"/>
</dbReference>